<name>A0ABT4VGJ5_9HELI</name>
<protein>
    <submittedName>
        <fullName evidence="2">SPASM domain-containing protein</fullName>
    </submittedName>
</protein>
<keyword evidence="3" id="KW-1185">Reference proteome</keyword>
<comment type="caution">
    <text evidence="2">The sequence shown here is derived from an EMBL/GenBank/DDBJ whole genome shotgun (WGS) entry which is preliminary data.</text>
</comment>
<organism evidence="2 3">
    <name type="scientific">Helicobacter ibis</name>
    <dbReference type="NCBI Taxonomy" id="2962633"/>
    <lineage>
        <taxon>Bacteria</taxon>
        <taxon>Pseudomonadati</taxon>
        <taxon>Campylobacterota</taxon>
        <taxon>Epsilonproteobacteria</taxon>
        <taxon>Campylobacterales</taxon>
        <taxon>Helicobacteraceae</taxon>
        <taxon>Helicobacter</taxon>
    </lineage>
</organism>
<dbReference type="InterPro" id="IPR013785">
    <property type="entry name" value="Aldolase_TIM"/>
</dbReference>
<dbReference type="Gene3D" id="3.20.20.70">
    <property type="entry name" value="Aldolase class I"/>
    <property type="match status" value="1"/>
</dbReference>
<dbReference type="Proteomes" id="UP001210261">
    <property type="component" value="Unassembled WGS sequence"/>
</dbReference>
<dbReference type="InterPro" id="IPR058240">
    <property type="entry name" value="rSAM_sf"/>
</dbReference>
<dbReference type="SUPFAM" id="SSF102114">
    <property type="entry name" value="Radical SAM enzymes"/>
    <property type="match status" value="1"/>
</dbReference>
<dbReference type="Pfam" id="PF13186">
    <property type="entry name" value="SPASM"/>
    <property type="match status" value="1"/>
</dbReference>
<reference evidence="2 3" key="1">
    <citation type="submission" date="2023-01" db="EMBL/GenBank/DDBJ databases">
        <title>Description of Helicobacter ibis sp. nov. isolated from faecal droppings of black-faced ibis (Theristicus melanopis).</title>
        <authorList>
            <person name="Lopez-Cantillo M."/>
            <person name="Vidal-Veuthey B."/>
            <person name="Mella A."/>
            <person name="De La Haba R."/>
            <person name="Collado L."/>
        </authorList>
    </citation>
    <scope>NUCLEOTIDE SEQUENCE [LARGE SCALE GENOMIC DNA]</scope>
    <source>
        <strain evidence="2 3">A82</strain>
    </source>
</reference>
<evidence type="ECO:0000313" key="2">
    <source>
        <dbReference type="EMBL" id="MDA3969146.1"/>
    </source>
</evidence>
<accession>A0ABT4VGJ5</accession>
<dbReference type="CDD" id="cd21109">
    <property type="entry name" value="SPASM"/>
    <property type="match status" value="1"/>
</dbReference>
<dbReference type="InterPro" id="IPR023885">
    <property type="entry name" value="4Fe4S-binding_SPASM_dom"/>
</dbReference>
<gene>
    <name evidence="2" type="ORF">PF021_05585</name>
</gene>
<sequence>MKFQICQNLQFLKDNDFDIKCQLTIQHEIELYKEALDFMFEVSKFRDDFYVDLYNPSNKYWEQNEFNNIPNKRHSCGFISSSLYVLPDGSVTKCEFQRGMLASRDVTLLSFGNIYSQTIENIWNSSLHRDICTRYKIGDNKEGMLDVCKICKSSWWNEVY</sequence>
<proteinExistence type="predicted"/>
<evidence type="ECO:0000313" key="3">
    <source>
        <dbReference type="Proteomes" id="UP001210261"/>
    </source>
</evidence>
<feature type="domain" description="4Fe4S-binding SPASM" evidence="1">
    <location>
        <begin position="76"/>
        <end position="152"/>
    </location>
</feature>
<evidence type="ECO:0000259" key="1">
    <source>
        <dbReference type="Pfam" id="PF13186"/>
    </source>
</evidence>
<dbReference type="EMBL" id="JAQHXR010000002">
    <property type="protein sequence ID" value="MDA3969146.1"/>
    <property type="molecule type" value="Genomic_DNA"/>
</dbReference>
<dbReference type="RefSeq" id="WP_271021449.1">
    <property type="nucleotide sequence ID" value="NZ_JAQHXR010000002.1"/>
</dbReference>